<gene>
    <name evidence="1" type="ORF">RFH51_14950</name>
</gene>
<protein>
    <submittedName>
        <fullName evidence="1">Uncharacterized protein</fullName>
    </submittedName>
</protein>
<comment type="caution">
    <text evidence="1">The sequence shown here is derived from an EMBL/GenBank/DDBJ whole genome shotgun (WGS) entry which is preliminary data.</text>
</comment>
<dbReference type="AlphaFoldDB" id="A0AAW8JNG9"/>
<organism evidence="1 2">
    <name type="scientific">Acinetobacter gerneri</name>
    <dbReference type="NCBI Taxonomy" id="202952"/>
    <lineage>
        <taxon>Bacteria</taxon>
        <taxon>Pseudomonadati</taxon>
        <taxon>Pseudomonadota</taxon>
        <taxon>Gammaproteobacteria</taxon>
        <taxon>Moraxellales</taxon>
        <taxon>Moraxellaceae</taxon>
        <taxon>Acinetobacter</taxon>
    </lineage>
</organism>
<accession>A0AAW8JNG9</accession>
<dbReference type="PROSITE" id="PS51257">
    <property type="entry name" value="PROKAR_LIPOPROTEIN"/>
    <property type="match status" value="1"/>
</dbReference>
<evidence type="ECO:0000313" key="1">
    <source>
        <dbReference type="EMBL" id="MDQ9072755.1"/>
    </source>
</evidence>
<evidence type="ECO:0000313" key="2">
    <source>
        <dbReference type="Proteomes" id="UP001243195"/>
    </source>
</evidence>
<name>A0AAW8JNG9_9GAMM</name>
<dbReference type="RefSeq" id="WP_308956951.1">
    <property type="nucleotide sequence ID" value="NZ_JAVICY010000027.1"/>
</dbReference>
<dbReference type="Proteomes" id="UP001243195">
    <property type="component" value="Unassembled WGS sequence"/>
</dbReference>
<dbReference type="EMBL" id="JAVIDA010000025">
    <property type="protein sequence ID" value="MDQ9072755.1"/>
    <property type="molecule type" value="Genomic_DNA"/>
</dbReference>
<reference evidence="1" key="1">
    <citation type="submission" date="2023-08" db="EMBL/GenBank/DDBJ databases">
        <title>Emergence of clinically-relevant ST2 carbapenem-resistant Acinetobacter baumannii strains in hospital sewages in Zhejiang, East of China.</title>
        <authorList>
            <person name="Kaichao C."/>
            <person name="Zhang R."/>
        </authorList>
    </citation>
    <scope>NUCLEOTIDE SEQUENCE</scope>
    <source>
        <strain evidence="1">M-SY-60</strain>
    </source>
</reference>
<proteinExistence type="predicted"/>
<sequence length="192" mass="21618">MMNLLKFLGIFGLMLSMISGCQTINKSKQKVTSILHPSDKAPEIDKKGSVDVSKTTQEQMDKLAANMPIGQWVYIENEAQGIYKLQNKAQDGALLFMRLNCKSANQKQGFIIQNKDGLEVLRSSDEKAGQIQVLLDNKNYINPFEGHNAKRIEIFKTALMKAQEIKIYNATNLYIFKNAKAELLDKAVSCRD</sequence>